<feature type="non-terminal residue" evidence="2">
    <location>
        <position position="1"/>
    </location>
</feature>
<feature type="compositionally biased region" description="Basic and acidic residues" evidence="1">
    <location>
        <begin position="1"/>
        <end position="23"/>
    </location>
</feature>
<dbReference type="AlphaFoldDB" id="A0A699JLP0"/>
<sequence>TMQKDMYARAEHLDRSTGPDRTRLTGPDRMYFGPVVGPGFETNSVLDPIGPAKLHGDRNGNADGDGDEYGYRETVTS</sequence>
<gene>
    <name evidence="2" type="ORF">Tci_612967</name>
</gene>
<evidence type="ECO:0000313" key="2">
    <source>
        <dbReference type="EMBL" id="GFA40995.1"/>
    </source>
</evidence>
<accession>A0A699JLP0</accession>
<name>A0A699JLP0_TANCI</name>
<feature type="region of interest" description="Disordered" evidence="1">
    <location>
        <begin position="42"/>
        <end position="77"/>
    </location>
</feature>
<organism evidence="2">
    <name type="scientific">Tanacetum cinerariifolium</name>
    <name type="common">Dalmatian daisy</name>
    <name type="synonym">Chrysanthemum cinerariifolium</name>
    <dbReference type="NCBI Taxonomy" id="118510"/>
    <lineage>
        <taxon>Eukaryota</taxon>
        <taxon>Viridiplantae</taxon>
        <taxon>Streptophyta</taxon>
        <taxon>Embryophyta</taxon>
        <taxon>Tracheophyta</taxon>
        <taxon>Spermatophyta</taxon>
        <taxon>Magnoliopsida</taxon>
        <taxon>eudicotyledons</taxon>
        <taxon>Gunneridae</taxon>
        <taxon>Pentapetalae</taxon>
        <taxon>asterids</taxon>
        <taxon>campanulids</taxon>
        <taxon>Asterales</taxon>
        <taxon>Asteraceae</taxon>
        <taxon>Asteroideae</taxon>
        <taxon>Anthemideae</taxon>
        <taxon>Anthemidinae</taxon>
        <taxon>Tanacetum</taxon>
    </lineage>
</organism>
<dbReference type="EMBL" id="BKCJ010419090">
    <property type="protein sequence ID" value="GFA40995.1"/>
    <property type="molecule type" value="Genomic_DNA"/>
</dbReference>
<evidence type="ECO:0000256" key="1">
    <source>
        <dbReference type="SAM" id="MobiDB-lite"/>
    </source>
</evidence>
<comment type="caution">
    <text evidence="2">The sequence shown here is derived from an EMBL/GenBank/DDBJ whole genome shotgun (WGS) entry which is preliminary data.</text>
</comment>
<proteinExistence type="predicted"/>
<reference evidence="2" key="1">
    <citation type="journal article" date="2019" name="Sci. Rep.">
        <title>Draft genome of Tanacetum cinerariifolium, the natural source of mosquito coil.</title>
        <authorList>
            <person name="Yamashiro T."/>
            <person name="Shiraishi A."/>
            <person name="Satake H."/>
            <person name="Nakayama K."/>
        </authorList>
    </citation>
    <scope>NUCLEOTIDE SEQUENCE</scope>
</reference>
<protein>
    <submittedName>
        <fullName evidence="2">Uncharacterized protein</fullName>
    </submittedName>
</protein>
<feature type="region of interest" description="Disordered" evidence="1">
    <location>
        <begin position="1"/>
        <end position="28"/>
    </location>
</feature>